<dbReference type="PRINTS" id="PR01270">
    <property type="entry name" value="HDASUPER"/>
</dbReference>
<dbReference type="InterPro" id="IPR037138">
    <property type="entry name" value="His_deacetylse_dom_sf"/>
</dbReference>
<dbReference type="STRING" id="582515.KR51_00031060"/>
<gene>
    <name evidence="3" type="ORF">KR51_00031060</name>
</gene>
<evidence type="ECO:0000259" key="2">
    <source>
        <dbReference type="Pfam" id="PF00850"/>
    </source>
</evidence>
<accession>U5D7F4</accession>
<evidence type="ECO:0000256" key="1">
    <source>
        <dbReference type="ARBA" id="ARBA00005947"/>
    </source>
</evidence>
<dbReference type="FunCoup" id="U5D7F4">
    <property type="interactions" value="317"/>
</dbReference>
<sequence length="311" mass="33809">MVTIIYSPAFLDHATGRFHPECPARLQSAIAVLRAAPWSARLQWQTPTPPSDRDALAWVRALHAPEYVERVRAIAAGGGGRLDADTPVSARSYDVALLAVAAWLDGVDRVLVSRQPAFVLARPPGHHAERETGMGFCLFSNAAIAARYALTQPHIERVAVLDWDVHHGNGTQALVADCSRIAYCSLHQSPAYPFTGSDDKRCDDNNVLNVPLPAGSTSDIYRQTFDDRVVPFLQAFAPNLLIVSAGYDAHRDDPLASMLLRPEDYSFFTERCLDLTPKLLFGLEGGYDLDGLAQSIFATIAPCLGASISTP</sequence>
<dbReference type="InterPro" id="IPR023696">
    <property type="entry name" value="Ureohydrolase_dom_sf"/>
</dbReference>
<feature type="domain" description="Histone deacetylase" evidence="2">
    <location>
        <begin position="19"/>
        <end position="299"/>
    </location>
</feature>
<dbReference type="Pfam" id="PF00850">
    <property type="entry name" value="Hist_deacetyl"/>
    <property type="match status" value="1"/>
</dbReference>
<evidence type="ECO:0000313" key="3">
    <source>
        <dbReference type="EMBL" id="ERN40558.1"/>
    </source>
</evidence>
<dbReference type="RefSeq" id="WP_022608704.1">
    <property type="nucleotide sequence ID" value="NZ_ASSJ01000076.1"/>
</dbReference>
<dbReference type="AlphaFoldDB" id="U5D7F4"/>
<dbReference type="Gene3D" id="3.40.800.20">
    <property type="entry name" value="Histone deacetylase domain"/>
    <property type="match status" value="1"/>
</dbReference>
<name>U5D7F4_9CHRO</name>
<dbReference type="OrthoDB" id="9808367at2"/>
<dbReference type="CDD" id="cd09992">
    <property type="entry name" value="HDAC_classII"/>
    <property type="match status" value="1"/>
</dbReference>
<dbReference type="GO" id="GO:0004407">
    <property type="term" value="F:histone deacetylase activity"/>
    <property type="evidence" value="ECO:0007669"/>
    <property type="project" value="TreeGrafter"/>
</dbReference>
<dbReference type="PANTHER" id="PTHR10625">
    <property type="entry name" value="HISTONE DEACETYLASE HDAC1-RELATED"/>
    <property type="match status" value="1"/>
</dbReference>
<dbReference type="InterPro" id="IPR023801">
    <property type="entry name" value="His_deacetylse_dom"/>
</dbReference>
<comment type="caution">
    <text evidence="3">The sequence shown here is derived from an EMBL/GenBank/DDBJ whole genome shotgun (WGS) entry which is preliminary data.</text>
</comment>
<organism evidence="3 4">
    <name type="scientific">Rubidibacter lacunae KORDI 51-2</name>
    <dbReference type="NCBI Taxonomy" id="582515"/>
    <lineage>
        <taxon>Bacteria</taxon>
        <taxon>Bacillati</taxon>
        <taxon>Cyanobacteriota</taxon>
        <taxon>Cyanophyceae</taxon>
        <taxon>Oscillatoriophycideae</taxon>
        <taxon>Chroococcales</taxon>
        <taxon>Aphanothecaceae</taxon>
        <taxon>Rubidibacter</taxon>
    </lineage>
</organism>
<dbReference type="EMBL" id="ASSJ01000076">
    <property type="protein sequence ID" value="ERN40558.1"/>
    <property type="molecule type" value="Genomic_DNA"/>
</dbReference>
<evidence type="ECO:0000313" key="4">
    <source>
        <dbReference type="Proteomes" id="UP000016960"/>
    </source>
</evidence>
<dbReference type="eggNOG" id="COG0123">
    <property type="taxonomic scope" value="Bacteria"/>
</dbReference>
<dbReference type="SUPFAM" id="SSF52768">
    <property type="entry name" value="Arginase/deacetylase"/>
    <property type="match status" value="1"/>
</dbReference>
<dbReference type="GO" id="GO:0040029">
    <property type="term" value="P:epigenetic regulation of gene expression"/>
    <property type="evidence" value="ECO:0007669"/>
    <property type="project" value="TreeGrafter"/>
</dbReference>
<dbReference type="InterPro" id="IPR000286">
    <property type="entry name" value="HDACs"/>
</dbReference>
<reference evidence="3 4" key="1">
    <citation type="submission" date="2013-05" db="EMBL/GenBank/DDBJ databases">
        <title>Draft genome sequence of Rubidibacter lacunae KORDI 51-2.</title>
        <authorList>
            <person name="Choi D.H."/>
            <person name="Noh J.H."/>
            <person name="Kwon K.-K."/>
            <person name="Lee J.-H."/>
            <person name="Ryu J.-Y."/>
        </authorList>
    </citation>
    <scope>NUCLEOTIDE SEQUENCE [LARGE SCALE GENOMIC DNA]</scope>
    <source>
        <strain evidence="3 4">KORDI 51-2</strain>
    </source>
</reference>
<comment type="similarity">
    <text evidence="1">Belongs to the histone deacetylase family.</text>
</comment>
<dbReference type="PANTHER" id="PTHR10625:SF10">
    <property type="entry name" value="HISTONE DEACETYLASE HDAC1"/>
    <property type="match status" value="1"/>
</dbReference>
<keyword evidence="4" id="KW-1185">Reference proteome</keyword>
<proteinExistence type="inferred from homology"/>
<dbReference type="InParanoid" id="U5D7F4"/>
<protein>
    <submittedName>
        <fullName evidence="3">Deacetylase</fullName>
    </submittedName>
</protein>
<dbReference type="Proteomes" id="UP000016960">
    <property type="component" value="Unassembled WGS sequence"/>
</dbReference>
<dbReference type="PATRIC" id="fig|582515.4.peg.3496"/>